<dbReference type="CDD" id="cd01318">
    <property type="entry name" value="DHOase_IIb"/>
    <property type="match status" value="1"/>
</dbReference>
<organism evidence="7 8">
    <name type="scientific">Allopseudospirillum japonicum</name>
    <dbReference type="NCBI Taxonomy" id="64971"/>
    <lineage>
        <taxon>Bacteria</taxon>
        <taxon>Pseudomonadati</taxon>
        <taxon>Pseudomonadota</taxon>
        <taxon>Gammaproteobacteria</taxon>
        <taxon>Oceanospirillales</taxon>
        <taxon>Oceanospirillaceae</taxon>
        <taxon>Allopseudospirillum</taxon>
    </lineage>
</organism>
<keyword evidence="8" id="KW-1185">Reference proteome</keyword>
<evidence type="ECO:0000313" key="8">
    <source>
        <dbReference type="Proteomes" id="UP000242999"/>
    </source>
</evidence>
<dbReference type="PROSITE" id="PS00483">
    <property type="entry name" value="DIHYDROOROTASE_2"/>
    <property type="match status" value="1"/>
</dbReference>
<comment type="cofactor">
    <cofactor evidence="1">
        <name>Zn(2+)</name>
        <dbReference type="ChEBI" id="CHEBI:29105"/>
    </cofactor>
</comment>
<sequence>MYDMVISQAQVVNEGCIQVLDVAIQGERIAAIAPDLSQAACKQTLDAQGRYLLPGMIDDQVHFREPGLTHKGDMATESAAAVRGGITSFMEMPNVNPLTINAQALEDKYQRAQGRAHANYAFYLGASNDNLEQIKSLDPKTACGIKVFMGASTGNMLVDDPRVLEEIFAHAPTLVVTHCEDTPSIHALEAEYRAKYGEDVPMAYHAKIRSEEACWKSSSFAVDLARKQGTQLHVLHLTTARELALFTAGPIANKQITAEACVHHLFFNEEDYATLGALIKCNPSIKTAADQAALLQAVVEDRIDVIATDHAPHTWEEKQHTYFKAPSGLPLVEHALPSLFEHYHAGRLSLEKIVQKTSHAVAERFQVQARGYLREGYFADLVLVDLNANSPITHENCHYKCAWTPFAGQTFQSRIEATWVNGQLAWSQTQGLAPAQGQRLQFLR</sequence>
<gene>
    <name evidence="7" type="ORF">SAMN05421831_10697</name>
</gene>
<dbReference type="GO" id="GO:0004038">
    <property type="term" value="F:allantoinase activity"/>
    <property type="evidence" value="ECO:0007669"/>
    <property type="project" value="TreeGrafter"/>
</dbReference>
<dbReference type="NCBIfam" id="NF006688">
    <property type="entry name" value="PRK09236.1"/>
    <property type="match status" value="1"/>
</dbReference>
<evidence type="ECO:0000256" key="1">
    <source>
        <dbReference type="ARBA" id="ARBA00001947"/>
    </source>
</evidence>
<evidence type="ECO:0000256" key="5">
    <source>
        <dbReference type="ARBA" id="ARBA00022801"/>
    </source>
</evidence>
<proteinExistence type="inferred from homology"/>
<dbReference type="SUPFAM" id="SSF51338">
    <property type="entry name" value="Composite domain of metallo-dependent hydrolases"/>
    <property type="match status" value="1"/>
</dbReference>
<dbReference type="PANTHER" id="PTHR43668">
    <property type="entry name" value="ALLANTOINASE"/>
    <property type="match status" value="1"/>
</dbReference>
<dbReference type="InterPro" id="IPR002195">
    <property type="entry name" value="Dihydroorotase_CS"/>
</dbReference>
<comment type="function">
    <text evidence="2">Catalyzes the reversible cyclization of carbamoyl aspartate to dihydroorotate.</text>
</comment>
<dbReference type="EMBL" id="FNYH01000006">
    <property type="protein sequence ID" value="SEI64909.1"/>
    <property type="molecule type" value="Genomic_DNA"/>
</dbReference>
<dbReference type="STRING" id="64971.SAMN05421831_10697"/>
<dbReference type="InterPro" id="IPR006680">
    <property type="entry name" value="Amidohydro-rel"/>
</dbReference>
<accession>A0A1H6SAM3</accession>
<dbReference type="PANTHER" id="PTHR43668:SF4">
    <property type="entry name" value="ALLANTOINASE"/>
    <property type="match status" value="1"/>
</dbReference>
<feature type="domain" description="Amidohydrolase-related" evidence="6">
    <location>
        <begin position="51"/>
        <end position="424"/>
    </location>
</feature>
<dbReference type="Gene3D" id="2.30.40.10">
    <property type="entry name" value="Urease, subunit C, domain 1"/>
    <property type="match status" value="1"/>
</dbReference>
<protein>
    <submittedName>
        <fullName evidence="7">Dihydroorotase</fullName>
    </submittedName>
</protein>
<evidence type="ECO:0000256" key="2">
    <source>
        <dbReference type="ARBA" id="ARBA00002368"/>
    </source>
</evidence>
<dbReference type="InterPro" id="IPR050138">
    <property type="entry name" value="DHOase/Allantoinase_Hydrolase"/>
</dbReference>
<dbReference type="InterPro" id="IPR032466">
    <property type="entry name" value="Metal_Hydrolase"/>
</dbReference>
<dbReference type="GO" id="GO:0005737">
    <property type="term" value="C:cytoplasm"/>
    <property type="evidence" value="ECO:0007669"/>
    <property type="project" value="TreeGrafter"/>
</dbReference>
<dbReference type="GO" id="GO:0006145">
    <property type="term" value="P:purine nucleobase catabolic process"/>
    <property type="evidence" value="ECO:0007669"/>
    <property type="project" value="TreeGrafter"/>
</dbReference>
<dbReference type="Pfam" id="PF01979">
    <property type="entry name" value="Amidohydro_1"/>
    <property type="match status" value="1"/>
</dbReference>
<reference evidence="8" key="1">
    <citation type="submission" date="2016-10" db="EMBL/GenBank/DDBJ databases">
        <authorList>
            <person name="Varghese N."/>
            <person name="Submissions S."/>
        </authorList>
    </citation>
    <scope>NUCLEOTIDE SEQUENCE [LARGE SCALE GENOMIC DNA]</scope>
    <source>
        <strain evidence="8">DSM 7165</strain>
    </source>
</reference>
<keyword evidence="5" id="KW-0378">Hydrolase</keyword>
<evidence type="ECO:0000256" key="3">
    <source>
        <dbReference type="ARBA" id="ARBA00010286"/>
    </source>
</evidence>
<name>A0A1H6SAM3_9GAMM</name>
<dbReference type="Gene3D" id="3.20.20.140">
    <property type="entry name" value="Metal-dependent hydrolases"/>
    <property type="match status" value="1"/>
</dbReference>
<evidence type="ECO:0000256" key="4">
    <source>
        <dbReference type="ARBA" id="ARBA00022723"/>
    </source>
</evidence>
<keyword evidence="4" id="KW-0479">Metal-binding</keyword>
<dbReference type="SUPFAM" id="SSF51556">
    <property type="entry name" value="Metallo-dependent hydrolases"/>
    <property type="match status" value="1"/>
</dbReference>
<evidence type="ECO:0000259" key="6">
    <source>
        <dbReference type="Pfam" id="PF01979"/>
    </source>
</evidence>
<dbReference type="OrthoDB" id="5687299at2"/>
<dbReference type="RefSeq" id="WP_093309488.1">
    <property type="nucleotide sequence ID" value="NZ_FNYH01000006.1"/>
</dbReference>
<dbReference type="GO" id="GO:0046872">
    <property type="term" value="F:metal ion binding"/>
    <property type="evidence" value="ECO:0007669"/>
    <property type="project" value="UniProtKB-KW"/>
</dbReference>
<evidence type="ECO:0000313" key="7">
    <source>
        <dbReference type="EMBL" id="SEI64909.1"/>
    </source>
</evidence>
<dbReference type="Proteomes" id="UP000242999">
    <property type="component" value="Unassembled WGS sequence"/>
</dbReference>
<dbReference type="AlphaFoldDB" id="A0A1H6SAM3"/>
<comment type="similarity">
    <text evidence="3">Belongs to the metallo-dependent hydrolases superfamily. DHOase family. Class I DHOase subfamily.</text>
</comment>
<dbReference type="InterPro" id="IPR011059">
    <property type="entry name" value="Metal-dep_hydrolase_composite"/>
</dbReference>